<sequence length="350" mass="39977">MWFAIRVVTAWLLCFLRGQAESIPSIIWVTGPWSPQSQEEERMHRNLRPGLSKTAVSLSARSVAHEVVSARFKQHLPSDADIRYLTDSDMDHSAKKISERLAEAGVVPDAYAAYSNLRPPAYRADLWRYMALWDEGGVYLDMNIHLLAPLTTWVNFKSDTLVMVQDRPKECYWNAMMAAAPRQRPLEELIREVVTRINQHWYGHDPLDITGPRVAYFILHSTHPKAEYRWDGLRVREQGSDSYRSIARKDETLHYASDSDNYYPKLWGSRSVFLDEAGARNFKSAVERDHRWKVEVARHDHADGASASSEIQNEGVEHVADSFPDRGSDVRSVHVKPEGVPSALDWPANP</sequence>
<name>A0A7S1A2L6_NOCSC</name>
<protein>
    <submittedName>
        <fullName evidence="4">Uncharacterized protein</fullName>
    </submittedName>
</protein>
<proteinExistence type="predicted"/>
<feature type="region of interest" description="Disordered" evidence="2">
    <location>
        <begin position="301"/>
        <end position="350"/>
    </location>
</feature>
<dbReference type="PANTHER" id="PTHR32385:SF15">
    <property type="entry name" value="INOSITOL PHOSPHOCERAMIDE MANNOSYLTRANSFERASE 1"/>
    <property type="match status" value="1"/>
</dbReference>
<dbReference type="AlphaFoldDB" id="A0A7S1A2L6"/>
<evidence type="ECO:0000256" key="1">
    <source>
        <dbReference type="ARBA" id="ARBA00022679"/>
    </source>
</evidence>
<accession>A0A7S1A2L6</accession>
<organism evidence="4">
    <name type="scientific">Noctiluca scintillans</name>
    <name type="common">Sea sparkle</name>
    <name type="synonym">Red tide dinoflagellate</name>
    <dbReference type="NCBI Taxonomy" id="2966"/>
    <lineage>
        <taxon>Eukaryota</taxon>
        <taxon>Sar</taxon>
        <taxon>Alveolata</taxon>
        <taxon>Dinophyceae</taxon>
        <taxon>Noctilucales</taxon>
        <taxon>Noctilucaceae</taxon>
        <taxon>Noctiluca</taxon>
    </lineage>
</organism>
<dbReference type="InterPro" id="IPR029044">
    <property type="entry name" value="Nucleotide-diphossugar_trans"/>
</dbReference>
<dbReference type="Pfam" id="PF04488">
    <property type="entry name" value="Gly_transf_sug"/>
    <property type="match status" value="1"/>
</dbReference>
<dbReference type="GO" id="GO:0000030">
    <property type="term" value="F:mannosyltransferase activity"/>
    <property type="evidence" value="ECO:0007669"/>
    <property type="project" value="TreeGrafter"/>
</dbReference>
<dbReference type="EMBL" id="HBFQ01020921">
    <property type="protein sequence ID" value="CAD8840240.1"/>
    <property type="molecule type" value="Transcribed_RNA"/>
</dbReference>
<feature type="chain" id="PRO_5030867916" evidence="3">
    <location>
        <begin position="21"/>
        <end position="350"/>
    </location>
</feature>
<dbReference type="InterPro" id="IPR007577">
    <property type="entry name" value="GlycoTrfase_DXD_sugar-bd_CS"/>
</dbReference>
<keyword evidence="3" id="KW-0732">Signal</keyword>
<dbReference type="PANTHER" id="PTHR32385">
    <property type="entry name" value="MANNOSYL PHOSPHORYLINOSITOL CERAMIDE SYNTHASE"/>
    <property type="match status" value="1"/>
</dbReference>
<feature type="compositionally biased region" description="Basic and acidic residues" evidence="2">
    <location>
        <begin position="315"/>
        <end position="337"/>
    </location>
</feature>
<evidence type="ECO:0000256" key="2">
    <source>
        <dbReference type="SAM" id="MobiDB-lite"/>
    </source>
</evidence>
<feature type="signal peptide" evidence="3">
    <location>
        <begin position="1"/>
        <end position="20"/>
    </location>
</feature>
<dbReference type="InterPro" id="IPR051706">
    <property type="entry name" value="Glycosyltransferase_domain"/>
</dbReference>
<reference evidence="4" key="1">
    <citation type="submission" date="2021-01" db="EMBL/GenBank/DDBJ databases">
        <authorList>
            <person name="Corre E."/>
            <person name="Pelletier E."/>
            <person name="Niang G."/>
            <person name="Scheremetjew M."/>
            <person name="Finn R."/>
            <person name="Kale V."/>
            <person name="Holt S."/>
            <person name="Cochrane G."/>
            <person name="Meng A."/>
            <person name="Brown T."/>
            <person name="Cohen L."/>
        </authorList>
    </citation>
    <scope>NUCLEOTIDE SEQUENCE</scope>
</reference>
<evidence type="ECO:0000256" key="3">
    <source>
        <dbReference type="SAM" id="SignalP"/>
    </source>
</evidence>
<dbReference type="Gene3D" id="3.90.550.20">
    <property type="match status" value="1"/>
</dbReference>
<dbReference type="GO" id="GO:0016020">
    <property type="term" value="C:membrane"/>
    <property type="evidence" value="ECO:0007669"/>
    <property type="project" value="GOC"/>
</dbReference>
<evidence type="ECO:0000313" key="4">
    <source>
        <dbReference type="EMBL" id="CAD8840240.1"/>
    </source>
</evidence>
<dbReference type="GO" id="GO:0051999">
    <property type="term" value="P:mannosyl-inositol phosphorylceramide biosynthetic process"/>
    <property type="evidence" value="ECO:0007669"/>
    <property type="project" value="TreeGrafter"/>
</dbReference>
<gene>
    <name evidence="4" type="ORF">NSCI0253_LOCUS14588</name>
</gene>
<dbReference type="SUPFAM" id="SSF53448">
    <property type="entry name" value="Nucleotide-diphospho-sugar transferases"/>
    <property type="match status" value="1"/>
</dbReference>
<keyword evidence="1" id="KW-0808">Transferase</keyword>